<dbReference type="InterPro" id="IPR051082">
    <property type="entry name" value="Pentapeptide-BTB/POZ_domain"/>
</dbReference>
<protein>
    <submittedName>
        <fullName evidence="2">DUF2169 domain-containing protein</fullName>
    </submittedName>
</protein>
<keyword evidence="3" id="KW-1185">Reference proteome</keyword>
<dbReference type="RefSeq" id="WP_247397934.1">
    <property type="nucleotide sequence ID" value="NZ_JAKNRV010000040.1"/>
</dbReference>
<proteinExistence type="predicted"/>
<dbReference type="Pfam" id="PF00805">
    <property type="entry name" value="Pentapeptide"/>
    <property type="match status" value="3"/>
</dbReference>
<evidence type="ECO:0000313" key="2">
    <source>
        <dbReference type="EMBL" id="MCK1784143.1"/>
    </source>
</evidence>
<dbReference type="Pfam" id="PF13599">
    <property type="entry name" value="Pentapeptide_4"/>
    <property type="match status" value="1"/>
</dbReference>
<dbReference type="SUPFAM" id="SSF141571">
    <property type="entry name" value="Pentapeptide repeat-like"/>
    <property type="match status" value="2"/>
</dbReference>
<dbReference type="Proteomes" id="UP001317085">
    <property type="component" value="Unassembled WGS sequence"/>
</dbReference>
<feature type="domain" description="DUF2169" evidence="1">
    <location>
        <begin position="32"/>
        <end position="302"/>
    </location>
</feature>
<reference evidence="2 3" key="1">
    <citation type="submission" date="2022-02" db="EMBL/GenBank/DDBJ databases">
        <title>Comparative genomics of the first Antarctic Pseudomonas spp. capable of biotransforming 2,4,6-Trinitrotoluene.</title>
        <authorList>
            <person name="Cabrera M.A."/>
            <person name="Marquez S.L."/>
            <person name="Perez-Donoso J.M."/>
        </authorList>
    </citation>
    <scope>NUCLEOTIDE SEQUENCE [LARGE SCALE GENOMIC DNA]</scope>
    <source>
        <strain evidence="2 3">TNT11</strain>
    </source>
</reference>
<dbReference type="PANTHER" id="PTHR14136">
    <property type="entry name" value="BTB_POZ DOMAIN-CONTAINING PROTEIN KCTD9"/>
    <property type="match status" value="1"/>
</dbReference>
<comment type="caution">
    <text evidence="2">The sequence shown here is derived from an EMBL/GenBank/DDBJ whole genome shotgun (WGS) entry which is preliminary data.</text>
</comment>
<dbReference type="InterPro" id="IPR018683">
    <property type="entry name" value="DUF2169"/>
</dbReference>
<dbReference type="Pfam" id="PF09937">
    <property type="entry name" value="DUF2169"/>
    <property type="match status" value="1"/>
</dbReference>
<accession>A0ABT0EEJ4</accession>
<name>A0ABT0EEJ4_9PSED</name>
<organism evidence="2 3">
    <name type="scientific">Pseudomonas emilianonis</name>
    <dbReference type="NCBI Taxonomy" id="2915812"/>
    <lineage>
        <taxon>Bacteria</taxon>
        <taxon>Pseudomonadati</taxon>
        <taxon>Pseudomonadota</taxon>
        <taxon>Gammaproteobacteria</taxon>
        <taxon>Pseudomonadales</taxon>
        <taxon>Pseudomonadaceae</taxon>
        <taxon>Pseudomonas</taxon>
    </lineage>
</organism>
<dbReference type="PANTHER" id="PTHR14136:SF17">
    <property type="entry name" value="BTB_POZ DOMAIN-CONTAINING PROTEIN KCTD9"/>
    <property type="match status" value="1"/>
</dbReference>
<gene>
    <name evidence="2" type="ORF">L9Z73_07195</name>
</gene>
<dbReference type="InterPro" id="IPR001646">
    <property type="entry name" value="5peptide_repeat"/>
</dbReference>
<evidence type="ECO:0000313" key="3">
    <source>
        <dbReference type="Proteomes" id="UP001317085"/>
    </source>
</evidence>
<dbReference type="EMBL" id="JAKNRV010000040">
    <property type="protein sequence ID" value="MCK1784143.1"/>
    <property type="molecule type" value="Genomic_DNA"/>
</dbReference>
<dbReference type="Gene3D" id="2.160.20.80">
    <property type="entry name" value="E3 ubiquitin-protein ligase SopA"/>
    <property type="match status" value="2"/>
</dbReference>
<sequence>MRLDYGDASLLLVARDRLEHSPCMVVTVGLLYEADQTIVTADQAQPWLAERFAKQPFDRGLKKPHGTFAVHGSAYPLNTAQQAGMAVRVNLGSLVKTLHVQPPRQWRKGLLGWSPVVCGALTVFPLDLQHAYGGADSPDNPQGIGYTTEPDVAEGLILPQVESPQTPLRAPGEAVQVASLLPLLPHSRERRTFFGTCDDAWARQRAPFAPLDTDPRWFDEVAQDQVQPGYWAGNEAWSVSGMHPAQLEITGRLPGFRPRLFVQHTLTTGSQAACAPFIEEAKLELDTVWLFPDVERVLLVYRTQIPVRDIDGDDLAAVALRCERATDPGKSPEEWIAELWPQRSGPHGDEQVPPGDAALADEQEEKLSRLSADFEADVAAFIAEHEKNLALSMELTGVADPMGSLQTAQAMERSLTSLMPKLHATLNAAHQLFSDGQDESVPSALRSLGGIQTPADAEAYREQVEMLAGPEQIEIMLAESEAAIQQQVEDVARLLDRDPQALRAELQASAMPPAPTMAQAQLDTLLGETDLEAMVVELEATLQQQLEQMASDLGMSAQDLLAEAKAHDPLIRFSGLLTDAPLAEGSAEAQQRAVQISELESLIVAMKTVSPQEVSAGIAPDWTRELLQASHDSKQALDGEYFLSLDFSGFDFGAAVFKSCQFHKCQFLRTSFIGADLSLSHFIDCEISDANLTDACLDGAIFERCSMDRMQAHGADFNATYAEQCTLDGADFTGAKGQATQWVECSFLAARLQGVNWAGGRWQRCNLSGANVADAQLSKTQLRACELNGMAFCGADLQGASWSESQGIDIDLSNARLQQWQLDQGCRLPSVRLDGANLSNASLQHAFLNRASLRGACLSHALVLDCDLSDSDGYHVDASSADFTGTDLSRATWTGANLLEAGLRKVNLAQTDLRGSNLHGTLTEGVKGKGALFHGALMTRCRVLEDLPCD</sequence>
<evidence type="ECO:0000259" key="1">
    <source>
        <dbReference type="Pfam" id="PF09937"/>
    </source>
</evidence>